<reference evidence="2 3" key="1">
    <citation type="submission" date="2024-03" db="EMBL/GenBank/DDBJ databases">
        <authorList>
            <person name="Jo J.-H."/>
        </authorList>
    </citation>
    <scope>NUCLEOTIDE SEQUENCE [LARGE SCALE GENOMIC DNA]</scope>
    <source>
        <strain evidence="2 3">AS3R-12</strain>
    </source>
</reference>
<evidence type="ECO:0000256" key="1">
    <source>
        <dbReference type="SAM" id="MobiDB-lite"/>
    </source>
</evidence>
<gene>
    <name evidence="2" type="ORF">WG900_09505</name>
</gene>
<evidence type="ECO:0000313" key="3">
    <source>
        <dbReference type="Proteomes" id="UP001379235"/>
    </source>
</evidence>
<name>A0ABU8S8D9_9SPHN</name>
<comment type="caution">
    <text evidence="2">The sequence shown here is derived from an EMBL/GenBank/DDBJ whole genome shotgun (WGS) entry which is preliminary data.</text>
</comment>
<accession>A0ABU8S8D9</accession>
<dbReference type="Proteomes" id="UP001379235">
    <property type="component" value="Unassembled WGS sequence"/>
</dbReference>
<sequence>MNERAEAFDPWPDPITLRDELPPVRAFSLDLLPSQLRGWVQDISERMNCPPDLVAIPAMVCAGALIGRRIGIRPQRRTSWLEVGNLWGCVVARPGSMKSPAASEALAPMRRIEAQAGEANRDALSRFKVAEALHKLERDEALGQAKRALKNGGGTDAAISALAAVADLEPPAERRHFTSDATVEKLGEICAANPFGIMVHRDELTALFDDLDQPEKASAKGFFLSGWGGNEGYTFDRIGRGTVHIAAVNLSVCGTTQPARLAGYVRENFRRYDDGMVQRLQLLAWPDFTGEFREADRFPDTEARKLAHECYRDLATLDAREIGATWDEFDGPDAVPYLRFAEDAQDVFSEWRGGLEYRLRGDDLSPAMLSHLSKYRGLVPRLALICHLANNAFGPVSLEAVRQAIAWAEYLETHAARAYASTTLDNAEAARAIWRHVRKEGDLSQPFTQREIHRKRWSGLTDKDRLAAGLTALCEADWLRAIDAEPGSQGGRPSTTYHINPKALRR</sequence>
<dbReference type="Pfam" id="PF13148">
    <property type="entry name" value="DUF3987"/>
    <property type="match status" value="1"/>
</dbReference>
<keyword evidence="3" id="KW-1185">Reference proteome</keyword>
<proteinExistence type="predicted"/>
<dbReference type="InterPro" id="IPR025048">
    <property type="entry name" value="DUF3987"/>
</dbReference>
<evidence type="ECO:0000313" key="2">
    <source>
        <dbReference type="EMBL" id="MEJ6010154.1"/>
    </source>
</evidence>
<feature type="region of interest" description="Disordered" evidence="1">
    <location>
        <begin position="485"/>
        <end position="506"/>
    </location>
</feature>
<organism evidence="2 3">
    <name type="scientific">Novosphingobium aquae</name>
    <dbReference type="NCBI Taxonomy" id="3133435"/>
    <lineage>
        <taxon>Bacteria</taxon>
        <taxon>Pseudomonadati</taxon>
        <taxon>Pseudomonadota</taxon>
        <taxon>Alphaproteobacteria</taxon>
        <taxon>Sphingomonadales</taxon>
        <taxon>Sphingomonadaceae</taxon>
        <taxon>Novosphingobium</taxon>
    </lineage>
</organism>
<dbReference type="RefSeq" id="WP_339966639.1">
    <property type="nucleotide sequence ID" value="NZ_JBBHJY010000004.1"/>
</dbReference>
<protein>
    <submittedName>
        <fullName evidence="2">YfjI family protein</fullName>
    </submittedName>
</protein>
<dbReference type="EMBL" id="JBBHJY010000004">
    <property type="protein sequence ID" value="MEJ6010154.1"/>
    <property type="molecule type" value="Genomic_DNA"/>
</dbReference>